<dbReference type="InterPro" id="IPR052979">
    <property type="entry name" value="Adenylate-forming_domain"/>
</dbReference>
<reference evidence="2" key="1">
    <citation type="journal article" date="2020" name="Stud. Mycol.">
        <title>101 Dothideomycetes genomes: a test case for predicting lifestyles and emergence of pathogens.</title>
        <authorList>
            <person name="Haridas S."/>
            <person name="Albert R."/>
            <person name="Binder M."/>
            <person name="Bloem J."/>
            <person name="Labutti K."/>
            <person name="Salamov A."/>
            <person name="Andreopoulos B."/>
            <person name="Baker S."/>
            <person name="Barry K."/>
            <person name="Bills G."/>
            <person name="Bluhm B."/>
            <person name="Cannon C."/>
            <person name="Castanera R."/>
            <person name="Culley D."/>
            <person name="Daum C."/>
            <person name="Ezra D."/>
            <person name="Gonzalez J."/>
            <person name="Henrissat B."/>
            <person name="Kuo A."/>
            <person name="Liang C."/>
            <person name="Lipzen A."/>
            <person name="Lutzoni F."/>
            <person name="Magnuson J."/>
            <person name="Mondo S."/>
            <person name="Nolan M."/>
            <person name="Ohm R."/>
            <person name="Pangilinan J."/>
            <person name="Park H.-J."/>
            <person name="Ramirez L."/>
            <person name="Alfaro M."/>
            <person name="Sun H."/>
            <person name="Tritt A."/>
            <person name="Yoshinaga Y."/>
            <person name="Zwiers L.-H."/>
            <person name="Turgeon B."/>
            <person name="Goodwin S."/>
            <person name="Spatafora J."/>
            <person name="Crous P."/>
            <person name="Grigoriev I."/>
        </authorList>
    </citation>
    <scope>NUCLEOTIDE SEQUENCE</scope>
    <source>
        <strain evidence="2">CBS 133067</strain>
    </source>
</reference>
<gene>
    <name evidence="2" type="ORF">NA57DRAFT_43679</name>
</gene>
<evidence type="ECO:0008006" key="4">
    <source>
        <dbReference type="Google" id="ProtNLM"/>
    </source>
</evidence>
<keyword evidence="3" id="KW-1185">Reference proteome</keyword>
<keyword evidence="1" id="KW-0812">Transmembrane</keyword>
<accession>A0A9P4M621</accession>
<dbReference type="PANTHER" id="PTHR33927">
    <property type="entry name" value="TRANSMEMBRANE PROTEIN"/>
    <property type="match status" value="1"/>
</dbReference>
<feature type="transmembrane region" description="Helical" evidence="1">
    <location>
        <begin position="234"/>
        <end position="255"/>
    </location>
</feature>
<evidence type="ECO:0000313" key="3">
    <source>
        <dbReference type="Proteomes" id="UP000799772"/>
    </source>
</evidence>
<comment type="caution">
    <text evidence="2">The sequence shown here is derived from an EMBL/GenBank/DDBJ whole genome shotgun (WGS) entry which is preliminary data.</text>
</comment>
<dbReference type="Proteomes" id="UP000799772">
    <property type="component" value="Unassembled WGS sequence"/>
</dbReference>
<protein>
    <recommendedName>
        <fullName evidence="4">Nonribosomal peptide synthetase 12</fullName>
    </recommendedName>
</protein>
<feature type="transmembrane region" description="Helical" evidence="1">
    <location>
        <begin position="202"/>
        <end position="222"/>
    </location>
</feature>
<feature type="transmembrane region" description="Helical" evidence="1">
    <location>
        <begin position="47"/>
        <end position="67"/>
    </location>
</feature>
<evidence type="ECO:0000313" key="2">
    <source>
        <dbReference type="EMBL" id="KAF2095892.1"/>
    </source>
</evidence>
<name>A0A9P4M621_9PEZI</name>
<organism evidence="2 3">
    <name type="scientific">Rhizodiscina lignyota</name>
    <dbReference type="NCBI Taxonomy" id="1504668"/>
    <lineage>
        <taxon>Eukaryota</taxon>
        <taxon>Fungi</taxon>
        <taxon>Dikarya</taxon>
        <taxon>Ascomycota</taxon>
        <taxon>Pezizomycotina</taxon>
        <taxon>Dothideomycetes</taxon>
        <taxon>Pleosporomycetidae</taxon>
        <taxon>Aulographales</taxon>
        <taxon>Rhizodiscinaceae</taxon>
        <taxon>Rhizodiscina</taxon>
    </lineage>
</organism>
<proteinExistence type="predicted"/>
<keyword evidence="1" id="KW-1133">Transmembrane helix</keyword>
<dbReference type="InterPro" id="IPR039261">
    <property type="entry name" value="FNR_nucleotide-bd"/>
</dbReference>
<dbReference type="PANTHER" id="PTHR33927:SF5">
    <property type="entry name" value="ENZYME, PUTATIVE (AFU_ORTHOLOGUE AFUA_8G01222)-RELATED"/>
    <property type="match status" value="1"/>
</dbReference>
<evidence type="ECO:0000256" key="1">
    <source>
        <dbReference type="SAM" id="Phobius"/>
    </source>
</evidence>
<sequence length="465" mass="52228">MLRIIAPQQVSCISTSSILECEKGEPSVSTSKDYWRFHLLRRLPFSVYQWLFGIVFIGNMIPFVWILYRFATLRELGLDCVLTAAATNFFALVAVRNEHLVNLFYGLANVVARNSPPFTRHTFLSMIHHYGGIHSGCAVAGILWYCLFLTATTCNFQNRQPVDTAIIGITWIVWLLLISMLVFAHPTLRARLHDQFEVVHRFAGWTVIGLFWTQTMLVIATFAKAEKLSFGSRLVRTQSFWLLVLITALLVYPWLRLRKRSVRIERISSHVVRFHFDYATAEPCMAVKLSHAPLRENHAFACIPAPDRGSGYSVLVSNAGDWTGNIIRNPPEKLWVREIPMRGVLWNATMFSRVVIVATGSGIGPCLGLFNGCPDLDCRIIWSTKSPEKTYGQGIIGSVLRADPSSIIVDTEKSGRPDLHKMAYTLYETTQSEAVFVISNQKLTKAVVGGLRGQGVSAYGPIWDS</sequence>
<dbReference type="OrthoDB" id="3142841at2759"/>
<keyword evidence="1" id="KW-0472">Membrane</keyword>
<dbReference type="EMBL" id="ML978130">
    <property type="protein sequence ID" value="KAF2095892.1"/>
    <property type="molecule type" value="Genomic_DNA"/>
</dbReference>
<dbReference type="SUPFAM" id="SSF52343">
    <property type="entry name" value="Ferredoxin reductase-like, C-terminal NADP-linked domain"/>
    <property type="match status" value="1"/>
</dbReference>
<feature type="transmembrane region" description="Helical" evidence="1">
    <location>
        <begin position="127"/>
        <end position="150"/>
    </location>
</feature>
<feature type="transmembrane region" description="Helical" evidence="1">
    <location>
        <begin position="162"/>
        <end position="182"/>
    </location>
</feature>
<dbReference type="AlphaFoldDB" id="A0A9P4M621"/>